<evidence type="ECO:0000313" key="2">
    <source>
        <dbReference type="Proteomes" id="UP000304900"/>
    </source>
</evidence>
<keyword evidence="1" id="KW-0808">Transferase</keyword>
<dbReference type="Pfam" id="PF14907">
    <property type="entry name" value="NTP_transf_5"/>
    <property type="match status" value="1"/>
</dbReference>
<dbReference type="OrthoDB" id="637487at2"/>
<keyword evidence="2" id="KW-1185">Reference proteome</keyword>
<dbReference type="Proteomes" id="UP000304900">
    <property type="component" value="Unassembled WGS sequence"/>
</dbReference>
<organism evidence="1 2">
    <name type="scientific">Dyadobacter frigoris</name>
    <dbReference type="NCBI Taxonomy" id="2576211"/>
    <lineage>
        <taxon>Bacteria</taxon>
        <taxon>Pseudomonadati</taxon>
        <taxon>Bacteroidota</taxon>
        <taxon>Cytophagia</taxon>
        <taxon>Cytophagales</taxon>
        <taxon>Spirosomataceae</taxon>
        <taxon>Dyadobacter</taxon>
    </lineage>
</organism>
<dbReference type="InterPro" id="IPR039498">
    <property type="entry name" value="NTP_transf_5"/>
</dbReference>
<gene>
    <name evidence="1" type="ORF">FDK13_14235</name>
</gene>
<reference evidence="1 2" key="1">
    <citation type="submission" date="2019-05" db="EMBL/GenBank/DDBJ databases">
        <title>Dyadobacter AR-3-8 sp. nov., isolated from arctic soil.</title>
        <authorList>
            <person name="Chaudhary D.K."/>
        </authorList>
    </citation>
    <scope>NUCLEOTIDE SEQUENCE [LARGE SCALE GENOMIC DNA]</scope>
    <source>
        <strain evidence="1 2">AR-3-8</strain>
    </source>
</reference>
<name>A0A4U6D5P5_9BACT</name>
<accession>A0A4U6D5P5</accession>
<dbReference type="EMBL" id="SZVO01000006">
    <property type="protein sequence ID" value="TKT91527.1"/>
    <property type="molecule type" value="Genomic_DNA"/>
</dbReference>
<protein>
    <submittedName>
        <fullName evidence="1">Nucleotidyltransferase family protein</fullName>
    </submittedName>
</protein>
<dbReference type="GO" id="GO:0016740">
    <property type="term" value="F:transferase activity"/>
    <property type="evidence" value="ECO:0007669"/>
    <property type="project" value="UniProtKB-KW"/>
</dbReference>
<sequence length="383" mass="45591">MSHNLISAKLSFLIKACLNGRMDNSLLSDSDTIFDWEKLIELSQWHQISALLYNHLEANGNKEIPADCLENLKKQSTTHAVYNMLFLKKSVELNDALAADQVNAFLMKGALWAWMFYENPGLREFGDIDFFMPENQIKNGLKVMARHGFEPDNYREYLLEKDSVAKLYFETDYQLPLTPVGSNMLRSLEVQWNTTYPRYRYSFKWEELTDKMMSFKILDDTLLVPNIENQLLMMIVHHAGVEQWDKLKFMADFVRLLRKFGQELDWSYVVKVTKEKGFYKLFLESLGLVYVFTGENYLRFCGDSLEKRYPTQRFLDSVLIHWENKREKPITKSWQIFYFNMIYRDRLSDKLSILFSHLAYLLEWRLIIPKARWYWRQPKPVSD</sequence>
<dbReference type="AlphaFoldDB" id="A0A4U6D5P5"/>
<dbReference type="RefSeq" id="WP_137340675.1">
    <property type="nucleotide sequence ID" value="NZ_BSQH01000003.1"/>
</dbReference>
<evidence type="ECO:0000313" key="1">
    <source>
        <dbReference type="EMBL" id="TKT91527.1"/>
    </source>
</evidence>
<comment type="caution">
    <text evidence="1">The sequence shown here is derived from an EMBL/GenBank/DDBJ whole genome shotgun (WGS) entry which is preliminary data.</text>
</comment>
<proteinExistence type="predicted"/>